<dbReference type="Pfam" id="PF00293">
    <property type="entry name" value="NUDIX"/>
    <property type="match status" value="1"/>
</dbReference>
<dbReference type="STRING" id="156889.Mmc1_1786"/>
<keyword evidence="2" id="KW-0479">Metal-binding</keyword>
<dbReference type="EMBL" id="CP000471">
    <property type="protein sequence ID" value="ABK44294.1"/>
    <property type="molecule type" value="Genomic_DNA"/>
</dbReference>
<feature type="domain" description="Nudix hydrolase" evidence="5">
    <location>
        <begin position="7"/>
        <end position="133"/>
    </location>
</feature>
<evidence type="ECO:0000256" key="3">
    <source>
        <dbReference type="ARBA" id="ARBA00022801"/>
    </source>
</evidence>
<keyword evidence="7" id="KW-1185">Reference proteome</keyword>
<accession>A0L8K1</accession>
<dbReference type="PROSITE" id="PS51462">
    <property type="entry name" value="NUDIX"/>
    <property type="match status" value="1"/>
</dbReference>
<dbReference type="HOGENOM" id="CLU_037162_8_1_5"/>
<dbReference type="eggNOG" id="COG0494">
    <property type="taxonomic scope" value="Bacteria"/>
</dbReference>
<evidence type="ECO:0000313" key="6">
    <source>
        <dbReference type="EMBL" id="ABK44294.1"/>
    </source>
</evidence>
<gene>
    <name evidence="6" type="ordered locus">Mmc1_1786</name>
</gene>
<dbReference type="InterPro" id="IPR000086">
    <property type="entry name" value="NUDIX_hydrolase_dom"/>
</dbReference>
<dbReference type="CDD" id="cd04666">
    <property type="entry name" value="NUDIX_DIPP2_like_Nudt4"/>
    <property type="match status" value="1"/>
</dbReference>
<dbReference type="PANTHER" id="PTHR12629">
    <property type="entry name" value="DIPHOSPHOINOSITOL POLYPHOSPHATE PHOSPHOHYDROLASE"/>
    <property type="match status" value="1"/>
</dbReference>
<evidence type="ECO:0000256" key="1">
    <source>
        <dbReference type="ARBA" id="ARBA00001946"/>
    </source>
</evidence>
<dbReference type="GO" id="GO:0005737">
    <property type="term" value="C:cytoplasm"/>
    <property type="evidence" value="ECO:0007669"/>
    <property type="project" value="TreeGrafter"/>
</dbReference>
<protein>
    <submittedName>
        <fullName evidence="6">NUDIX hydrolase</fullName>
    </submittedName>
</protein>
<reference evidence="7" key="1">
    <citation type="journal article" date="2009" name="Appl. Environ. Microbiol.">
        <title>Complete genome sequence of the chemolithoautotrophic marine magnetotactic coccus strain MC-1.</title>
        <authorList>
            <person name="Schubbe S."/>
            <person name="Williams T.J."/>
            <person name="Xie G."/>
            <person name="Kiss H.E."/>
            <person name="Brettin T.S."/>
            <person name="Martinez D."/>
            <person name="Ross C.A."/>
            <person name="Schuler D."/>
            <person name="Cox B.L."/>
            <person name="Nealson K.H."/>
            <person name="Bazylinski D.A."/>
        </authorList>
    </citation>
    <scope>NUCLEOTIDE SEQUENCE [LARGE SCALE GENOMIC DNA]</scope>
    <source>
        <strain evidence="7">ATCC BAA-1437 / JCM 17883 / MC-1</strain>
    </source>
</reference>
<sequence length="137" mass="15800">MAPAKLIYKQSAAIPVRQNAKGVWQVLMITTRHRRRWIFPKGMVEPYLNAATSAAKEALEEAGVTGYMENIPLGVFETTKWRGGCEVEVYALFVESQLDKWQEDFRKRRWVDLNFAIKEVDEPGFIPALEQLCQRLL</sequence>
<dbReference type="SUPFAM" id="SSF55811">
    <property type="entry name" value="Nudix"/>
    <property type="match status" value="1"/>
</dbReference>
<dbReference type="KEGG" id="mgm:Mmc1_1786"/>
<evidence type="ECO:0000313" key="7">
    <source>
        <dbReference type="Proteomes" id="UP000002586"/>
    </source>
</evidence>
<evidence type="ECO:0000256" key="4">
    <source>
        <dbReference type="ARBA" id="ARBA00022842"/>
    </source>
</evidence>
<dbReference type="PANTHER" id="PTHR12629:SF0">
    <property type="entry name" value="DIPHOSPHOINOSITOL-POLYPHOSPHATE DIPHOSPHATASE"/>
    <property type="match status" value="1"/>
</dbReference>
<dbReference type="RefSeq" id="WP_011713441.1">
    <property type="nucleotide sequence ID" value="NC_008576.1"/>
</dbReference>
<dbReference type="Gene3D" id="3.90.79.10">
    <property type="entry name" value="Nucleoside Triphosphate Pyrophosphohydrolase"/>
    <property type="match status" value="1"/>
</dbReference>
<evidence type="ECO:0000259" key="5">
    <source>
        <dbReference type="PROSITE" id="PS51462"/>
    </source>
</evidence>
<organism evidence="6 7">
    <name type="scientific">Magnetococcus marinus (strain ATCC BAA-1437 / JCM 17883 / MC-1)</name>
    <dbReference type="NCBI Taxonomy" id="156889"/>
    <lineage>
        <taxon>Bacteria</taxon>
        <taxon>Pseudomonadati</taxon>
        <taxon>Pseudomonadota</taxon>
        <taxon>Magnetococcia</taxon>
        <taxon>Magnetococcales</taxon>
        <taxon>Magnetococcaceae</taxon>
        <taxon>Magnetococcus</taxon>
    </lineage>
</organism>
<dbReference type="InterPro" id="IPR015797">
    <property type="entry name" value="NUDIX_hydrolase-like_dom_sf"/>
</dbReference>
<dbReference type="GO" id="GO:0016462">
    <property type="term" value="F:pyrophosphatase activity"/>
    <property type="evidence" value="ECO:0007669"/>
    <property type="project" value="InterPro"/>
</dbReference>
<name>A0L8K1_MAGMM</name>
<keyword evidence="4" id="KW-0460">Magnesium</keyword>
<dbReference type="Proteomes" id="UP000002586">
    <property type="component" value="Chromosome"/>
</dbReference>
<dbReference type="AlphaFoldDB" id="A0L8K1"/>
<comment type="cofactor">
    <cofactor evidence="1">
        <name>Mg(2+)</name>
        <dbReference type="ChEBI" id="CHEBI:18420"/>
    </cofactor>
</comment>
<dbReference type="InterPro" id="IPR047198">
    <property type="entry name" value="DDP-like_NUDIX"/>
</dbReference>
<keyword evidence="3 6" id="KW-0378">Hydrolase</keyword>
<proteinExistence type="predicted"/>
<reference evidence="6 7" key="2">
    <citation type="journal article" date="2012" name="Int. J. Syst. Evol. Microbiol.">
        <title>Magnetococcus marinus gen. nov., sp. nov., a marine, magnetotactic bacterium that represents a novel lineage (Magnetococcaceae fam. nov.; Magnetococcales ord. nov.) at the base of the Alphaproteobacteria.</title>
        <authorList>
            <person name="Bazylinski D.A."/>
            <person name="Williams T.J."/>
            <person name="Lefevre C.T."/>
            <person name="Berg R.J."/>
            <person name="Zhang C.L."/>
            <person name="Bowser S.S."/>
            <person name="Dean A.J."/>
            <person name="Beveridge T.J."/>
        </authorList>
    </citation>
    <scope>NUCLEOTIDE SEQUENCE [LARGE SCALE GENOMIC DNA]</scope>
    <source>
        <strain evidence="7">ATCC BAA-1437 / JCM 17883 / MC-1</strain>
    </source>
</reference>
<evidence type="ECO:0000256" key="2">
    <source>
        <dbReference type="ARBA" id="ARBA00022723"/>
    </source>
</evidence>
<dbReference type="GO" id="GO:0046872">
    <property type="term" value="F:metal ion binding"/>
    <property type="evidence" value="ECO:0007669"/>
    <property type="project" value="UniProtKB-KW"/>
</dbReference>